<dbReference type="STRING" id="768706.Desor_5505"/>
<accession>G7WGE7</accession>
<reference evidence="1 2" key="2">
    <citation type="journal article" date="2012" name="J. Bacteriol.">
        <title>Complete genome sequences of Desulfosporosinus orientis DSM765T, Desulfosporosinus youngiae DSM17734T, Desulfosporosinus meridiei DSM13257T, and Desulfosporosinus acidiphilus DSM22704T.</title>
        <authorList>
            <person name="Pester M."/>
            <person name="Brambilla E."/>
            <person name="Alazard D."/>
            <person name="Rattei T."/>
            <person name="Weinmaier T."/>
            <person name="Han J."/>
            <person name="Lucas S."/>
            <person name="Lapidus A."/>
            <person name="Cheng J.F."/>
            <person name="Goodwin L."/>
            <person name="Pitluck S."/>
            <person name="Peters L."/>
            <person name="Ovchinnikova G."/>
            <person name="Teshima H."/>
            <person name="Detter J.C."/>
            <person name="Han C.S."/>
            <person name="Tapia R."/>
            <person name="Land M.L."/>
            <person name="Hauser L."/>
            <person name="Kyrpides N.C."/>
            <person name="Ivanova N.N."/>
            <person name="Pagani I."/>
            <person name="Huntmann M."/>
            <person name="Wei C.L."/>
            <person name="Davenport K.W."/>
            <person name="Daligault H."/>
            <person name="Chain P.S."/>
            <person name="Chen A."/>
            <person name="Mavromatis K."/>
            <person name="Markowitz V."/>
            <person name="Szeto E."/>
            <person name="Mikhailova N."/>
            <person name="Pati A."/>
            <person name="Wagner M."/>
            <person name="Woyke T."/>
            <person name="Ollivier B."/>
            <person name="Klenk H.P."/>
            <person name="Spring S."/>
            <person name="Loy A."/>
        </authorList>
    </citation>
    <scope>NUCLEOTIDE SEQUENCE [LARGE SCALE GENOMIC DNA]</scope>
    <source>
        <strain evidence="2">ATCC 19365 / DSM 765 / NCIMB 8382 / VKM B-1628</strain>
    </source>
</reference>
<dbReference type="RefSeq" id="WP_014187681.1">
    <property type="nucleotide sequence ID" value="NC_016584.1"/>
</dbReference>
<gene>
    <name evidence="1" type="ordered locus">Desor_5505</name>
</gene>
<dbReference type="AlphaFoldDB" id="G7WGE7"/>
<keyword evidence="2" id="KW-1185">Reference proteome</keyword>
<proteinExistence type="predicted"/>
<dbReference type="KEGG" id="dor:Desor_5505"/>
<dbReference type="OrthoDB" id="1798301at2"/>
<evidence type="ECO:0000313" key="1">
    <source>
        <dbReference type="EMBL" id="AET70879.1"/>
    </source>
</evidence>
<reference evidence="2" key="1">
    <citation type="submission" date="2011-11" db="EMBL/GenBank/DDBJ databases">
        <title>Complete sequence of Desulfosporosinus orientis DSM 765.</title>
        <authorList>
            <person name="Lucas S."/>
            <person name="Han J."/>
            <person name="Lapidus A."/>
            <person name="Cheng J.-F."/>
            <person name="Goodwin L."/>
            <person name="Pitluck S."/>
            <person name="Peters L."/>
            <person name="Ovchinnikova G."/>
            <person name="Teshima H."/>
            <person name="Detter J.C."/>
            <person name="Han C."/>
            <person name="Tapia R."/>
            <person name="Land M."/>
            <person name="Hauser L."/>
            <person name="Kyrpides N."/>
            <person name="Ivanova N."/>
            <person name="Pagani I."/>
            <person name="Pester M."/>
            <person name="Spring S."/>
            <person name="Ollivier B."/>
            <person name="Rattei T."/>
            <person name="Klenk H.-P."/>
            <person name="Wagner M."/>
            <person name="Loy A."/>
            <person name="Woyke T."/>
        </authorList>
    </citation>
    <scope>NUCLEOTIDE SEQUENCE [LARGE SCALE GENOMIC DNA]</scope>
    <source>
        <strain evidence="2">ATCC 19365 / DSM 765 / NCIMB 8382 / VKM B-1628</strain>
    </source>
</reference>
<dbReference type="PATRIC" id="fig|768706.3.peg.5609"/>
<dbReference type="Proteomes" id="UP000006346">
    <property type="component" value="Chromosome"/>
</dbReference>
<sequence>MSLLTSLVLMLAILFWIVSPRFEWKIPPKWEAVLKNWKGKLSNESEGYVVRESFLEDEEMEKRFWLLRKELAEGQQYSKGPIRVEIPIEHNLSADLIGRYIACLERRFPDMTICVTVSSLKDSPRDRV</sequence>
<dbReference type="HOGENOM" id="CLU_1956095_0_0_9"/>
<evidence type="ECO:0000313" key="2">
    <source>
        <dbReference type="Proteomes" id="UP000006346"/>
    </source>
</evidence>
<name>G7WGE7_DESOD</name>
<organism evidence="1 2">
    <name type="scientific">Desulfosporosinus orientis (strain ATCC 19365 / DSM 765 / NCIMB 8382 / VKM B-1628 / Singapore I)</name>
    <name type="common">Desulfotomaculum orientis</name>
    <dbReference type="NCBI Taxonomy" id="768706"/>
    <lineage>
        <taxon>Bacteria</taxon>
        <taxon>Bacillati</taxon>
        <taxon>Bacillota</taxon>
        <taxon>Clostridia</taxon>
        <taxon>Eubacteriales</taxon>
        <taxon>Desulfitobacteriaceae</taxon>
        <taxon>Desulfosporosinus</taxon>
    </lineage>
</organism>
<dbReference type="EMBL" id="CP003108">
    <property type="protein sequence ID" value="AET70879.1"/>
    <property type="molecule type" value="Genomic_DNA"/>
</dbReference>
<protein>
    <submittedName>
        <fullName evidence="1">Uncharacterized protein</fullName>
    </submittedName>
</protein>